<proteinExistence type="predicted"/>
<keyword evidence="2" id="KW-1185">Reference proteome</keyword>
<dbReference type="AlphaFoldDB" id="A0A2S5A1S6"/>
<accession>A0A2S5A1S6</accession>
<dbReference type="PROSITE" id="PS51197">
    <property type="entry name" value="HTH_RRF2_2"/>
    <property type="match status" value="1"/>
</dbReference>
<dbReference type="PANTHER" id="PTHR33221:SF15">
    <property type="entry name" value="HTH-TYPE TRANSCRIPTIONAL REGULATOR YWGB-RELATED"/>
    <property type="match status" value="1"/>
</dbReference>
<dbReference type="GO" id="GO:0005829">
    <property type="term" value="C:cytosol"/>
    <property type="evidence" value="ECO:0007669"/>
    <property type="project" value="TreeGrafter"/>
</dbReference>
<evidence type="ECO:0000313" key="1">
    <source>
        <dbReference type="EMBL" id="POY36526.1"/>
    </source>
</evidence>
<name>A0A2S5A1S6_9SPHI</name>
<protein>
    <submittedName>
        <fullName evidence="1">Transcriptional regulator</fullName>
    </submittedName>
</protein>
<gene>
    <name evidence="1" type="ORF">C3K47_09105</name>
</gene>
<reference evidence="1 2" key="1">
    <citation type="submission" date="2018-01" db="EMBL/GenBank/DDBJ databases">
        <authorList>
            <person name="Gaut B.S."/>
            <person name="Morton B.R."/>
            <person name="Clegg M.T."/>
            <person name="Duvall M.R."/>
        </authorList>
    </citation>
    <scope>NUCLEOTIDE SEQUENCE [LARGE SCALE GENOMIC DNA]</scope>
    <source>
        <strain evidence="1 2">HR-AV</strain>
    </source>
</reference>
<dbReference type="PANTHER" id="PTHR33221">
    <property type="entry name" value="WINGED HELIX-TURN-HELIX TRANSCRIPTIONAL REGULATOR, RRF2 FAMILY"/>
    <property type="match status" value="1"/>
</dbReference>
<dbReference type="Gene3D" id="1.10.10.10">
    <property type="entry name" value="Winged helix-like DNA-binding domain superfamily/Winged helix DNA-binding domain"/>
    <property type="match status" value="1"/>
</dbReference>
<sequence length="143" mass="15881">MFSKACKYAVKATIYIAVQSGQNTRTSLKDISAKIDSPEAFTAKVLQVLVKNQVIESLKGPLGGFFISNEAAKLITLSHVVYLIDGTETFNSCGLGLKECSECRPCPMHHKFQRIRSELKEMIEKTTIYELVLKVGEGESFLM</sequence>
<dbReference type="GO" id="GO:0003700">
    <property type="term" value="F:DNA-binding transcription factor activity"/>
    <property type="evidence" value="ECO:0007669"/>
    <property type="project" value="TreeGrafter"/>
</dbReference>
<dbReference type="RefSeq" id="WP_103788829.1">
    <property type="nucleotide sequence ID" value="NZ_PQVF01000006.1"/>
</dbReference>
<evidence type="ECO:0000313" key="2">
    <source>
        <dbReference type="Proteomes" id="UP000236893"/>
    </source>
</evidence>
<dbReference type="InterPro" id="IPR000944">
    <property type="entry name" value="Tscrpt_reg_Rrf2"/>
</dbReference>
<dbReference type="Proteomes" id="UP000236893">
    <property type="component" value="Unassembled WGS sequence"/>
</dbReference>
<dbReference type="InterPro" id="IPR036388">
    <property type="entry name" value="WH-like_DNA-bd_sf"/>
</dbReference>
<dbReference type="Pfam" id="PF02082">
    <property type="entry name" value="Rrf2"/>
    <property type="match status" value="1"/>
</dbReference>
<comment type="caution">
    <text evidence="1">The sequence shown here is derived from an EMBL/GenBank/DDBJ whole genome shotgun (WGS) entry which is preliminary data.</text>
</comment>
<organism evidence="1 2">
    <name type="scientific">Solitalea longa</name>
    <dbReference type="NCBI Taxonomy" id="2079460"/>
    <lineage>
        <taxon>Bacteria</taxon>
        <taxon>Pseudomonadati</taxon>
        <taxon>Bacteroidota</taxon>
        <taxon>Sphingobacteriia</taxon>
        <taxon>Sphingobacteriales</taxon>
        <taxon>Sphingobacteriaceae</taxon>
        <taxon>Solitalea</taxon>
    </lineage>
</organism>
<dbReference type="NCBIfam" id="TIGR00738">
    <property type="entry name" value="rrf2_super"/>
    <property type="match status" value="1"/>
</dbReference>
<dbReference type="OrthoDB" id="9808360at2"/>
<dbReference type="EMBL" id="PQVF01000006">
    <property type="protein sequence ID" value="POY36526.1"/>
    <property type="molecule type" value="Genomic_DNA"/>
</dbReference>
<dbReference type="InterPro" id="IPR036390">
    <property type="entry name" value="WH_DNA-bd_sf"/>
</dbReference>
<dbReference type="SUPFAM" id="SSF46785">
    <property type="entry name" value="Winged helix' DNA-binding domain"/>
    <property type="match status" value="1"/>
</dbReference>